<keyword evidence="3 4" id="KW-0408">Iron</keyword>
<organism evidence="7 8">
    <name type="scientific">Allochromatium warmingii</name>
    <name type="common">Chromatium warmingii</name>
    <dbReference type="NCBI Taxonomy" id="61595"/>
    <lineage>
        <taxon>Bacteria</taxon>
        <taxon>Pseudomonadati</taxon>
        <taxon>Pseudomonadota</taxon>
        <taxon>Gammaproteobacteria</taxon>
        <taxon>Chromatiales</taxon>
        <taxon>Chromatiaceae</taxon>
        <taxon>Allochromatium</taxon>
    </lineage>
</organism>
<keyword evidence="2 4" id="KW-0479">Metal-binding</keyword>
<gene>
    <name evidence="7" type="ORF">SAMN05421644_14616</name>
</gene>
<dbReference type="InterPro" id="IPR015170">
    <property type="entry name" value="DUF1924_SHP"/>
</dbReference>
<dbReference type="STRING" id="61595.SAMN05421644_14616"/>
<dbReference type="GO" id="GO:0046872">
    <property type="term" value="F:metal ion binding"/>
    <property type="evidence" value="ECO:0007669"/>
    <property type="project" value="UniProtKB-KW"/>
</dbReference>
<dbReference type="Gene3D" id="1.10.760.10">
    <property type="entry name" value="Cytochrome c-like domain"/>
    <property type="match status" value="1"/>
</dbReference>
<accession>A0A1H3IPT2</accession>
<evidence type="ECO:0000256" key="1">
    <source>
        <dbReference type="ARBA" id="ARBA00022617"/>
    </source>
</evidence>
<evidence type="ECO:0000256" key="2">
    <source>
        <dbReference type="ARBA" id="ARBA00022723"/>
    </source>
</evidence>
<keyword evidence="1 4" id="KW-0349">Heme</keyword>
<reference evidence="8" key="1">
    <citation type="submission" date="2016-10" db="EMBL/GenBank/DDBJ databases">
        <authorList>
            <person name="Varghese N."/>
            <person name="Submissions S."/>
        </authorList>
    </citation>
    <scope>NUCLEOTIDE SEQUENCE [LARGE SCALE GENOMIC DNA]</scope>
    <source>
        <strain evidence="8">DSM 173</strain>
    </source>
</reference>
<feature type="chain" id="PRO_5011793785" description="Cytochrome c domain-containing protein" evidence="5">
    <location>
        <begin position="26"/>
        <end position="120"/>
    </location>
</feature>
<dbReference type="OrthoDB" id="5295318at2"/>
<protein>
    <recommendedName>
        <fullName evidence="6">Cytochrome c domain-containing protein</fullName>
    </recommendedName>
</protein>
<proteinExistence type="predicted"/>
<dbReference type="PROSITE" id="PS51007">
    <property type="entry name" value="CYTC"/>
    <property type="match status" value="1"/>
</dbReference>
<dbReference type="Pfam" id="PF09086">
    <property type="entry name" value="DUF1924"/>
    <property type="match status" value="1"/>
</dbReference>
<dbReference type="Proteomes" id="UP000198672">
    <property type="component" value="Unassembled WGS sequence"/>
</dbReference>
<dbReference type="InterPro" id="IPR036909">
    <property type="entry name" value="Cyt_c-like_dom_sf"/>
</dbReference>
<dbReference type="RefSeq" id="WP_091334940.1">
    <property type="nucleotide sequence ID" value="NZ_FNOW01000046.1"/>
</dbReference>
<evidence type="ECO:0000256" key="5">
    <source>
        <dbReference type="SAM" id="SignalP"/>
    </source>
</evidence>
<dbReference type="EMBL" id="FNOW01000046">
    <property type="protein sequence ID" value="SDY29710.1"/>
    <property type="molecule type" value="Genomic_DNA"/>
</dbReference>
<sequence length="120" mass="13040">MTRTRPLALVLLTATSIFLPPALWAADPAAGAAAWRTTYPQADGAAPRSCVTCHGTDLTQAGRQANTGKRIEPMAPSVNSSRLTDPAKVEKWLTRNCRWTLGRDCTAEEKADFIAYIQTH</sequence>
<dbReference type="InterPro" id="IPR009056">
    <property type="entry name" value="Cyt_c-like_dom"/>
</dbReference>
<keyword evidence="8" id="KW-1185">Reference proteome</keyword>
<evidence type="ECO:0000259" key="6">
    <source>
        <dbReference type="PROSITE" id="PS51007"/>
    </source>
</evidence>
<dbReference type="GO" id="GO:0009055">
    <property type="term" value="F:electron transfer activity"/>
    <property type="evidence" value="ECO:0007669"/>
    <property type="project" value="InterPro"/>
</dbReference>
<name>A0A1H3IPT2_ALLWA</name>
<dbReference type="SUPFAM" id="SSF46626">
    <property type="entry name" value="Cytochrome c"/>
    <property type="match status" value="1"/>
</dbReference>
<dbReference type="AlphaFoldDB" id="A0A1H3IPT2"/>
<evidence type="ECO:0000256" key="3">
    <source>
        <dbReference type="ARBA" id="ARBA00023004"/>
    </source>
</evidence>
<feature type="domain" description="Cytochrome c" evidence="6">
    <location>
        <begin position="26"/>
        <end position="120"/>
    </location>
</feature>
<evidence type="ECO:0000313" key="8">
    <source>
        <dbReference type="Proteomes" id="UP000198672"/>
    </source>
</evidence>
<keyword evidence="5" id="KW-0732">Signal</keyword>
<feature type="signal peptide" evidence="5">
    <location>
        <begin position="1"/>
        <end position="25"/>
    </location>
</feature>
<evidence type="ECO:0000313" key="7">
    <source>
        <dbReference type="EMBL" id="SDY29710.1"/>
    </source>
</evidence>
<evidence type="ECO:0000256" key="4">
    <source>
        <dbReference type="PROSITE-ProRule" id="PRU00433"/>
    </source>
</evidence>
<dbReference type="GO" id="GO:0020037">
    <property type="term" value="F:heme binding"/>
    <property type="evidence" value="ECO:0007669"/>
    <property type="project" value="InterPro"/>
</dbReference>